<dbReference type="AlphaFoldDB" id="A0A174FZ11"/>
<name>A0A174FZ11_9FIRM</name>
<dbReference type="OrthoDB" id="9915687at2"/>
<dbReference type="STRING" id="39482.ERS852491_02516"/>
<organism evidence="1 2">
    <name type="scientific">Faecalicatena contorta</name>
    <dbReference type="NCBI Taxonomy" id="39482"/>
    <lineage>
        <taxon>Bacteria</taxon>
        <taxon>Bacillati</taxon>
        <taxon>Bacillota</taxon>
        <taxon>Clostridia</taxon>
        <taxon>Lachnospirales</taxon>
        <taxon>Lachnospiraceae</taxon>
        <taxon>Faecalicatena</taxon>
    </lineage>
</organism>
<dbReference type="Proteomes" id="UP000095544">
    <property type="component" value="Unassembled WGS sequence"/>
</dbReference>
<proteinExistence type="predicted"/>
<gene>
    <name evidence="1" type="ORF">ERS852491_02516</name>
</gene>
<protein>
    <submittedName>
        <fullName evidence="1">Uncharacterized protein</fullName>
    </submittedName>
</protein>
<dbReference type="EMBL" id="CYZU01000022">
    <property type="protein sequence ID" value="CUO54076.1"/>
    <property type="molecule type" value="Genomic_DNA"/>
</dbReference>
<reference evidence="1 2" key="1">
    <citation type="submission" date="2015-09" db="EMBL/GenBank/DDBJ databases">
        <authorList>
            <consortium name="Pathogen Informatics"/>
        </authorList>
    </citation>
    <scope>NUCLEOTIDE SEQUENCE [LARGE SCALE GENOMIC DNA]</scope>
    <source>
        <strain evidence="1 2">2789STDY5834876</strain>
    </source>
</reference>
<evidence type="ECO:0000313" key="2">
    <source>
        <dbReference type="Proteomes" id="UP000095544"/>
    </source>
</evidence>
<dbReference type="RefSeq" id="WP_157355638.1">
    <property type="nucleotide sequence ID" value="NZ_CYZU01000022.1"/>
</dbReference>
<accession>A0A174FZ11</accession>
<evidence type="ECO:0000313" key="1">
    <source>
        <dbReference type="EMBL" id="CUO54076.1"/>
    </source>
</evidence>
<sequence length="90" mass="10305">MKTDLIESIAEAFGIYISDLKQEQIRMQTLAYILECSGYEITEWNKLINYIFGLKCEFNDEKEAKDFYIKQICSNLHSAGGSAGRKDLPT</sequence>